<comment type="caution">
    <text evidence="4">The sequence shown here is derived from an EMBL/GenBank/DDBJ whole genome shotgun (WGS) entry which is preliminary data.</text>
</comment>
<accession>A0A9P6DXM8</accession>
<dbReference type="Pfam" id="PF16862">
    <property type="entry name" value="Glyco_hydro_79C"/>
    <property type="match status" value="1"/>
</dbReference>
<feature type="region of interest" description="Disordered" evidence="1">
    <location>
        <begin position="639"/>
        <end position="663"/>
    </location>
</feature>
<dbReference type="InterPro" id="IPR052974">
    <property type="entry name" value="GH79_Enzymes"/>
</dbReference>
<keyword evidence="2" id="KW-0732">Signal</keyword>
<feature type="chain" id="PRO_5040167690" evidence="2">
    <location>
        <begin position="20"/>
        <end position="689"/>
    </location>
</feature>
<evidence type="ECO:0000259" key="3">
    <source>
        <dbReference type="Pfam" id="PF16862"/>
    </source>
</evidence>
<protein>
    <submittedName>
        <fullName evidence="4">Glycoside hydrolase family 79 protein</fullName>
    </submittedName>
</protein>
<evidence type="ECO:0000313" key="4">
    <source>
        <dbReference type="EMBL" id="KAF9518676.1"/>
    </source>
</evidence>
<dbReference type="Proteomes" id="UP000886523">
    <property type="component" value="Unassembled WGS sequence"/>
</dbReference>
<dbReference type="AlphaFoldDB" id="A0A9P6DXM8"/>
<feature type="compositionally biased region" description="Polar residues" evidence="1">
    <location>
        <begin position="651"/>
        <end position="661"/>
    </location>
</feature>
<reference evidence="4" key="1">
    <citation type="journal article" date="2020" name="Nat. Commun.">
        <title>Large-scale genome sequencing of mycorrhizal fungi provides insights into the early evolution of symbiotic traits.</title>
        <authorList>
            <person name="Miyauchi S."/>
            <person name="Kiss E."/>
            <person name="Kuo A."/>
            <person name="Drula E."/>
            <person name="Kohler A."/>
            <person name="Sanchez-Garcia M."/>
            <person name="Morin E."/>
            <person name="Andreopoulos B."/>
            <person name="Barry K.W."/>
            <person name="Bonito G."/>
            <person name="Buee M."/>
            <person name="Carver A."/>
            <person name="Chen C."/>
            <person name="Cichocki N."/>
            <person name="Clum A."/>
            <person name="Culley D."/>
            <person name="Crous P.W."/>
            <person name="Fauchery L."/>
            <person name="Girlanda M."/>
            <person name="Hayes R.D."/>
            <person name="Keri Z."/>
            <person name="LaButti K."/>
            <person name="Lipzen A."/>
            <person name="Lombard V."/>
            <person name="Magnuson J."/>
            <person name="Maillard F."/>
            <person name="Murat C."/>
            <person name="Nolan M."/>
            <person name="Ohm R.A."/>
            <person name="Pangilinan J."/>
            <person name="Pereira M.F."/>
            <person name="Perotto S."/>
            <person name="Peter M."/>
            <person name="Pfister S."/>
            <person name="Riley R."/>
            <person name="Sitrit Y."/>
            <person name="Stielow J.B."/>
            <person name="Szollosi G."/>
            <person name="Zifcakova L."/>
            <person name="Stursova M."/>
            <person name="Spatafora J.W."/>
            <person name="Tedersoo L."/>
            <person name="Vaario L.M."/>
            <person name="Yamada A."/>
            <person name="Yan M."/>
            <person name="Wang P."/>
            <person name="Xu J."/>
            <person name="Bruns T."/>
            <person name="Baldrian P."/>
            <person name="Vilgalys R."/>
            <person name="Dunand C."/>
            <person name="Henrissat B."/>
            <person name="Grigoriev I.V."/>
            <person name="Hibbett D."/>
            <person name="Nagy L.G."/>
            <person name="Martin F.M."/>
        </authorList>
    </citation>
    <scope>NUCLEOTIDE SEQUENCE</scope>
    <source>
        <strain evidence="4">UP504</strain>
    </source>
</reference>
<gene>
    <name evidence="4" type="ORF">BS47DRAFT_1325212</name>
</gene>
<dbReference type="InterPro" id="IPR031728">
    <property type="entry name" value="GlcAase_C"/>
</dbReference>
<feature type="domain" description="Beta-glucuronidase C-terminal" evidence="3">
    <location>
        <begin position="488"/>
        <end position="596"/>
    </location>
</feature>
<dbReference type="OrthoDB" id="2796951at2759"/>
<organism evidence="4 5">
    <name type="scientific">Hydnum rufescens UP504</name>
    <dbReference type="NCBI Taxonomy" id="1448309"/>
    <lineage>
        <taxon>Eukaryota</taxon>
        <taxon>Fungi</taxon>
        <taxon>Dikarya</taxon>
        <taxon>Basidiomycota</taxon>
        <taxon>Agaricomycotina</taxon>
        <taxon>Agaricomycetes</taxon>
        <taxon>Cantharellales</taxon>
        <taxon>Hydnaceae</taxon>
        <taxon>Hydnum</taxon>
    </lineage>
</organism>
<feature type="signal peptide" evidence="2">
    <location>
        <begin position="1"/>
        <end position="19"/>
    </location>
</feature>
<sequence>MRPQHLIVAFFASLPGARAVTVYTTLTRDINGIGITPTDSSQLPPPAVPLAAYNFTQLTPPPLPNPLPALTYTAQLFAGKFFFLLRSCSTHPYYNPSIGGMANLSRPTPGNFIGWSIELSVANQMLGYNSTRLAVPFLNHIAALKSRSGSAPNIRVGGNTQERMKLMEYPFPNGSMILKTANPNSANPTVTPDVDISIELLNTLNNISALVDVHWYLGLPFKDPTNTTGIATIASFFEQMLGDRLIALQMGNEPDLYGIGNRSRPYPYQINNFMDEWGAAIGAMQLSNPQILLGPSICCNVDPITSPWTIDQVIAAGFVSGFNNQLKVLAVQHYPRDNCQPLLNPGLAQQIFPDYMTHVQIQNLVSPYLAASAVAIAANKPFVMFETNTGSCGGFIGLSDSFGAAIWAVDYTMQLITANFTNALFHFGGQNVAYNAFTPPPGTISPDYQWTTNALFYAMLMVSEALGPSNASQVVDLGLNSGNQFTPGYAIYENGNPTKVLLLNYMADPSGGANTVANILIGGGNNGPNTTPANVSVRYMAADTLTQKFNITWAGQGMGGIFESDGRLKGSRVTKTIQCDPNTGCAIPLKAPSAALVFLTSDALNAATPNESASMSFPTTTQTARHAGGPIVDQAVLQTSNGRGGKGQIKGKSTSPGTKSAASHERSIASVGVLLSSIVIGAVVVGRVF</sequence>
<name>A0A9P6DXM8_9AGAM</name>
<keyword evidence="5" id="KW-1185">Reference proteome</keyword>
<dbReference type="InterPro" id="IPR017853">
    <property type="entry name" value="GH"/>
</dbReference>
<keyword evidence="4" id="KW-0378">Hydrolase</keyword>
<proteinExistence type="predicted"/>
<dbReference type="PANTHER" id="PTHR36183:SF2">
    <property type="entry name" value="BETA-GLUCURONIDASE C-TERMINAL DOMAIN-CONTAINING PROTEIN"/>
    <property type="match status" value="1"/>
</dbReference>
<evidence type="ECO:0000313" key="5">
    <source>
        <dbReference type="Proteomes" id="UP000886523"/>
    </source>
</evidence>
<dbReference type="Gene3D" id="3.20.20.80">
    <property type="entry name" value="Glycosidases"/>
    <property type="match status" value="1"/>
</dbReference>
<dbReference type="PANTHER" id="PTHR36183">
    <property type="entry name" value="BETA-GLUCURONIDASE"/>
    <property type="match status" value="1"/>
</dbReference>
<dbReference type="SUPFAM" id="SSF51445">
    <property type="entry name" value="(Trans)glycosidases"/>
    <property type="match status" value="1"/>
</dbReference>
<evidence type="ECO:0000256" key="2">
    <source>
        <dbReference type="SAM" id="SignalP"/>
    </source>
</evidence>
<dbReference type="EMBL" id="MU128923">
    <property type="protein sequence ID" value="KAF9518676.1"/>
    <property type="molecule type" value="Genomic_DNA"/>
</dbReference>
<dbReference type="GO" id="GO:0016787">
    <property type="term" value="F:hydrolase activity"/>
    <property type="evidence" value="ECO:0007669"/>
    <property type="project" value="UniProtKB-KW"/>
</dbReference>
<evidence type="ECO:0000256" key="1">
    <source>
        <dbReference type="SAM" id="MobiDB-lite"/>
    </source>
</evidence>